<feature type="compositionally biased region" description="Low complexity" evidence="1">
    <location>
        <begin position="31"/>
        <end position="46"/>
    </location>
</feature>
<protein>
    <recommendedName>
        <fullName evidence="2">C2 domain-containing protein</fullName>
    </recommendedName>
</protein>
<dbReference type="AlphaFoldDB" id="A0A8S1HFY1"/>
<dbReference type="OrthoDB" id="5864499at2759"/>
<accession>A0A8S1HFY1</accession>
<dbReference type="Proteomes" id="UP000835052">
    <property type="component" value="Unassembled WGS sequence"/>
</dbReference>
<dbReference type="PANTHER" id="PTHR10024:SF368">
    <property type="entry name" value="C2 DOMAIN-CONTAINING PROTEIN"/>
    <property type="match status" value="1"/>
</dbReference>
<dbReference type="GO" id="GO:0000149">
    <property type="term" value="F:SNARE binding"/>
    <property type="evidence" value="ECO:0007669"/>
    <property type="project" value="TreeGrafter"/>
</dbReference>
<evidence type="ECO:0000256" key="1">
    <source>
        <dbReference type="SAM" id="MobiDB-lite"/>
    </source>
</evidence>
<dbReference type="SMART" id="SM00239">
    <property type="entry name" value="C2"/>
    <property type="match status" value="1"/>
</dbReference>
<gene>
    <name evidence="3" type="ORF">CAUJ_LOCUS8179</name>
</gene>
<dbReference type="GO" id="GO:0031045">
    <property type="term" value="C:dense core granule"/>
    <property type="evidence" value="ECO:0007669"/>
    <property type="project" value="TreeGrafter"/>
</dbReference>
<evidence type="ECO:0000313" key="4">
    <source>
        <dbReference type="Proteomes" id="UP000835052"/>
    </source>
</evidence>
<dbReference type="Gene3D" id="2.60.40.150">
    <property type="entry name" value="C2 domain"/>
    <property type="match status" value="1"/>
</dbReference>
<sequence>MLTLNSATAMSTTAEATPPHFWWREKRVLATSRPSTPRPSRSCPRSRSIEYERRPSEGMNFIAKHFFEYQSFMNMPHKAVNLHKLPASQAGSDPSVGWAPKSMLKAGKNQPAPASRANRIHRDPRPNGTKYGRAGKHEHREWGDRHGELKDEKVAPHKDAWTKFLSNEDPGQRTAFECDFEDRVLSTEDETLPERLSRASPESIRLTTLYATNKADATGSCELLTILTYAQSVQFVTATVKKAKGLPFNNGPFARVMLFDGRRLLEQKQTTINPSILHKSSLDGSKPSSSSACSSTSSSSTHGDAAFSESFLFHIPPCKLDKAHIVIEMYDHDEEGRTRKIGHCAIGRMSEGTGHAHWIQMVRQHGLPVCMWHKISVS</sequence>
<keyword evidence="4" id="KW-1185">Reference proteome</keyword>
<dbReference type="EMBL" id="CAJGYM010000026">
    <property type="protein sequence ID" value="CAD6192260.1"/>
    <property type="molecule type" value="Genomic_DNA"/>
</dbReference>
<dbReference type="GO" id="GO:0001786">
    <property type="term" value="F:phosphatidylserine binding"/>
    <property type="evidence" value="ECO:0007669"/>
    <property type="project" value="TreeGrafter"/>
</dbReference>
<dbReference type="SUPFAM" id="SSF49562">
    <property type="entry name" value="C2 domain (Calcium/lipid-binding domain, CaLB)"/>
    <property type="match status" value="1"/>
</dbReference>
<organism evidence="3 4">
    <name type="scientific">Caenorhabditis auriculariae</name>
    <dbReference type="NCBI Taxonomy" id="2777116"/>
    <lineage>
        <taxon>Eukaryota</taxon>
        <taxon>Metazoa</taxon>
        <taxon>Ecdysozoa</taxon>
        <taxon>Nematoda</taxon>
        <taxon>Chromadorea</taxon>
        <taxon>Rhabditida</taxon>
        <taxon>Rhabditina</taxon>
        <taxon>Rhabditomorpha</taxon>
        <taxon>Rhabditoidea</taxon>
        <taxon>Rhabditidae</taxon>
        <taxon>Peloderinae</taxon>
        <taxon>Caenorhabditis</taxon>
    </lineage>
</organism>
<feature type="region of interest" description="Disordered" evidence="1">
    <location>
        <begin position="30"/>
        <end position="51"/>
    </location>
</feature>
<dbReference type="GO" id="GO:0005886">
    <property type="term" value="C:plasma membrane"/>
    <property type="evidence" value="ECO:0007669"/>
    <property type="project" value="TreeGrafter"/>
</dbReference>
<dbReference type="GO" id="GO:0030672">
    <property type="term" value="C:synaptic vesicle membrane"/>
    <property type="evidence" value="ECO:0007669"/>
    <property type="project" value="TreeGrafter"/>
</dbReference>
<proteinExistence type="predicted"/>
<feature type="region of interest" description="Disordered" evidence="1">
    <location>
        <begin position="103"/>
        <end position="142"/>
    </location>
</feature>
<comment type="caution">
    <text evidence="3">The sequence shown here is derived from an EMBL/GenBank/DDBJ whole genome shotgun (WGS) entry which is preliminary data.</text>
</comment>
<dbReference type="GO" id="GO:0005509">
    <property type="term" value="F:calcium ion binding"/>
    <property type="evidence" value="ECO:0007669"/>
    <property type="project" value="TreeGrafter"/>
</dbReference>
<dbReference type="GO" id="GO:0048791">
    <property type="term" value="P:calcium ion-regulated exocytosis of neurotransmitter"/>
    <property type="evidence" value="ECO:0007669"/>
    <property type="project" value="TreeGrafter"/>
</dbReference>
<feature type="region of interest" description="Disordered" evidence="1">
    <location>
        <begin position="275"/>
        <end position="297"/>
    </location>
</feature>
<dbReference type="GO" id="GO:0030276">
    <property type="term" value="F:clathrin binding"/>
    <property type="evidence" value="ECO:0007669"/>
    <property type="project" value="TreeGrafter"/>
</dbReference>
<dbReference type="InterPro" id="IPR000008">
    <property type="entry name" value="C2_dom"/>
</dbReference>
<dbReference type="InterPro" id="IPR035892">
    <property type="entry name" value="C2_domain_sf"/>
</dbReference>
<dbReference type="PANTHER" id="PTHR10024">
    <property type="entry name" value="SYNAPTOTAGMIN"/>
    <property type="match status" value="1"/>
</dbReference>
<feature type="domain" description="C2" evidence="2">
    <location>
        <begin position="235"/>
        <end position="358"/>
    </location>
</feature>
<feature type="compositionally biased region" description="Low complexity" evidence="1">
    <location>
        <begin position="282"/>
        <end position="297"/>
    </location>
</feature>
<dbReference type="Pfam" id="PF00168">
    <property type="entry name" value="C2"/>
    <property type="match status" value="1"/>
</dbReference>
<dbReference type="GO" id="GO:0030424">
    <property type="term" value="C:axon"/>
    <property type="evidence" value="ECO:0007669"/>
    <property type="project" value="TreeGrafter"/>
</dbReference>
<reference evidence="3" key="1">
    <citation type="submission" date="2020-10" db="EMBL/GenBank/DDBJ databases">
        <authorList>
            <person name="Kikuchi T."/>
        </authorList>
    </citation>
    <scope>NUCLEOTIDE SEQUENCE</scope>
    <source>
        <strain evidence="3">NKZ352</strain>
    </source>
</reference>
<name>A0A8S1HFY1_9PELO</name>
<evidence type="ECO:0000313" key="3">
    <source>
        <dbReference type="EMBL" id="CAD6192260.1"/>
    </source>
</evidence>
<dbReference type="GO" id="GO:0005544">
    <property type="term" value="F:calcium-dependent phospholipid binding"/>
    <property type="evidence" value="ECO:0007669"/>
    <property type="project" value="TreeGrafter"/>
</dbReference>
<dbReference type="GO" id="GO:0048488">
    <property type="term" value="P:synaptic vesicle endocytosis"/>
    <property type="evidence" value="ECO:0007669"/>
    <property type="project" value="TreeGrafter"/>
</dbReference>
<evidence type="ECO:0000259" key="2">
    <source>
        <dbReference type="SMART" id="SM00239"/>
    </source>
</evidence>